<dbReference type="PANTHER" id="PTHR34702">
    <property type="entry name" value="NA(+)/H(+) ANTIPORTER SUBUNIT F1"/>
    <property type="match status" value="1"/>
</dbReference>
<feature type="transmembrane region" description="Helical" evidence="8">
    <location>
        <begin position="34"/>
        <end position="56"/>
    </location>
</feature>
<evidence type="ECO:0000256" key="6">
    <source>
        <dbReference type="ARBA" id="ARBA00022989"/>
    </source>
</evidence>
<evidence type="ECO:0000256" key="1">
    <source>
        <dbReference type="ARBA" id="ARBA00004651"/>
    </source>
</evidence>
<dbReference type="GO" id="GO:0005886">
    <property type="term" value="C:plasma membrane"/>
    <property type="evidence" value="ECO:0007669"/>
    <property type="project" value="UniProtKB-SubCell"/>
</dbReference>
<evidence type="ECO:0000256" key="8">
    <source>
        <dbReference type="SAM" id="Phobius"/>
    </source>
</evidence>
<dbReference type="Pfam" id="PF04066">
    <property type="entry name" value="MrpF_PhaF"/>
    <property type="match status" value="1"/>
</dbReference>
<dbReference type="Proteomes" id="UP000094472">
    <property type="component" value="Unassembled WGS sequence"/>
</dbReference>
<dbReference type="EMBL" id="LPWF01000035">
    <property type="protein sequence ID" value="ODR94804.1"/>
    <property type="molecule type" value="Genomic_DNA"/>
</dbReference>
<dbReference type="RefSeq" id="WP_069442747.1">
    <property type="nucleotide sequence ID" value="NZ_LPWF01000035.1"/>
</dbReference>
<dbReference type="GO" id="GO:0015385">
    <property type="term" value="F:sodium:proton antiporter activity"/>
    <property type="evidence" value="ECO:0007669"/>
    <property type="project" value="TreeGrafter"/>
</dbReference>
<evidence type="ECO:0000313" key="10">
    <source>
        <dbReference type="Proteomes" id="UP000094472"/>
    </source>
</evidence>
<name>A0A1E3VMQ8_9HYPH</name>
<keyword evidence="10" id="KW-1185">Reference proteome</keyword>
<dbReference type="OrthoDB" id="9800226at2"/>
<keyword evidence="4" id="KW-1003">Cell membrane</keyword>
<dbReference type="AlphaFoldDB" id="A0A1E3VMQ8"/>
<dbReference type="NCBIfam" id="NF004812">
    <property type="entry name" value="PRK06161.1"/>
    <property type="match status" value="1"/>
</dbReference>
<proteinExistence type="inferred from homology"/>
<protein>
    <submittedName>
        <fullName evidence="9">Cation:proton antiporter</fullName>
    </submittedName>
</protein>
<keyword evidence="3" id="KW-0813">Transport</keyword>
<organism evidence="9 10">
    <name type="scientific">Methyloceanibacter superfactus</name>
    <dbReference type="NCBI Taxonomy" id="1774969"/>
    <lineage>
        <taxon>Bacteria</taxon>
        <taxon>Pseudomonadati</taxon>
        <taxon>Pseudomonadota</taxon>
        <taxon>Alphaproteobacteria</taxon>
        <taxon>Hyphomicrobiales</taxon>
        <taxon>Hyphomicrobiaceae</taxon>
        <taxon>Methyloceanibacter</taxon>
    </lineage>
</organism>
<sequence length="89" mass="9608">MIALACTIAVFAIGAAMLLNVYRLLVGPDTATRILALDTLVINAIALVVLIGIYFGTEIYFEAALLFAMVGFLTTVAYCKYILRGNVME</sequence>
<evidence type="ECO:0000256" key="2">
    <source>
        <dbReference type="ARBA" id="ARBA00009212"/>
    </source>
</evidence>
<reference evidence="9 10" key="1">
    <citation type="journal article" date="2016" name="Environ. Microbiol.">
        <title>New Methyloceanibacter diversity from North Sea sediments includes methanotroph containing solely the soluble methane monooxygenase.</title>
        <authorList>
            <person name="Vekeman B."/>
            <person name="Kerckhof F.M."/>
            <person name="Cremers G."/>
            <person name="de Vos P."/>
            <person name="Vandamme P."/>
            <person name="Boon N."/>
            <person name="Op den Camp H.J."/>
            <person name="Heylen K."/>
        </authorList>
    </citation>
    <scope>NUCLEOTIDE SEQUENCE [LARGE SCALE GENOMIC DNA]</scope>
    <source>
        <strain evidence="9 10">R-67175</strain>
    </source>
</reference>
<accession>A0A1E3VMQ8</accession>
<evidence type="ECO:0000256" key="3">
    <source>
        <dbReference type="ARBA" id="ARBA00022448"/>
    </source>
</evidence>
<comment type="caution">
    <text evidence="9">The sequence shown here is derived from an EMBL/GenBank/DDBJ whole genome shotgun (WGS) entry which is preliminary data.</text>
</comment>
<dbReference type="InterPro" id="IPR007208">
    <property type="entry name" value="MrpF/PhaF-like"/>
</dbReference>
<dbReference type="STRING" id="1774969.AUC69_03055"/>
<keyword evidence="5 8" id="KW-0812">Transmembrane</keyword>
<gene>
    <name evidence="9" type="ORF">AUC69_03055</name>
</gene>
<comment type="subcellular location">
    <subcellularLocation>
        <location evidence="1">Cell membrane</location>
        <topology evidence="1">Multi-pass membrane protein</topology>
    </subcellularLocation>
</comment>
<evidence type="ECO:0000256" key="7">
    <source>
        <dbReference type="ARBA" id="ARBA00023136"/>
    </source>
</evidence>
<keyword evidence="6 8" id="KW-1133">Transmembrane helix</keyword>
<evidence type="ECO:0000313" key="9">
    <source>
        <dbReference type="EMBL" id="ODR94804.1"/>
    </source>
</evidence>
<evidence type="ECO:0000256" key="4">
    <source>
        <dbReference type="ARBA" id="ARBA00022475"/>
    </source>
</evidence>
<dbReference type="PANTHER" id="PTHR34702:SF1">
    <property type="entry name" value="NA(+)_H(+) ANTIPORTER SUBUNIT F"/>
    <property type="match status" value="1"/>
</dbReference>
<keyword evidence="7 8" id="KW-0472">Membrane</keyword>
<feature type="transmembrane region" description="Helical" evidence="8">
    <location>
        <begin position="63"/>
        <end position="83"/>
    </location>
</feature>
<comment type="similarity">
    <text evidence="2">Belongs to the CPA3 antiporters (TC 2.A.63) subunit F family.</text>
</comment>
<evidence type="ECO:0000256" key="5">
    <source>
        <dbReference type="ARBA" id="ARBA00022692"/>
    </source>
</evidence>